<dbReference type="Proteomes" id="UP000801492">
    <property type="component" value="Unassembled WGS sequence"/>
</dbReference>
<proteinExistence type="predicted"/>
<dbReference type="EMBL" id="VTPC01085900">
    <property type="protein sequence ID" value="KAF2886942.1"/>
    <property type="molecule type" value="Genomic_DNA"/>
</dbReference>
<gene>
    <name evidence="1" type="ORF">ILUMI_19231</name>
</gene>
<comment type="caution">
    <text evidence="1">The sequence shown here is derived from an EMBL/GenBank/DDBJ whole genome shotgun (WGS) entry which is preliminary data.</text>
</comment>
<name>A0A8K0CMS8_IGNLU</name>
<accession>A0A8K0CMS8</accession>
<sequence length="273" mass="31372">MICFRNTVHPITLDMWCEARRKDQQEERNRIIETAAPVILENIRLRVYEVVTYSPFRHVSLLLRMIKKERRPIKTKNENQLSCTRTHGLLVYKKYGSRDAVDVLSAAGVCRLHQALVWQKGLIVFDVGSERSTKSAERLRRATKKATSNVTFNETMSVTMAKKLFRSNKQNRQRLISLLIPLLEAKHFNVKQALSTDLLVILPASAPLSPKIYMLKPGKSRLDNVVYSHLNFKFFQVSNDNILFLHAFSGCDTTSSFIGKRKLKLLKATLKNL</sequence>
<organism evidence="1 2">
    <name type="scientific">Ignelater luminosus</name>
    <name type="common">Cucubano</name>
    <name type="synonym">Pyrophorus luminosus</name>
    <dbReference type="NCBI Taxonomy" id="2038154"/>
    <lineage>
        <taxon>Eukaryota</taxon>
        <taxon>Metazoa</taxon>
        <taxon>Ecdysozoa</taxon>
        <taxon>Arthropoda</taxon>
        <taxon>Hexapoda</taxon>
        <taxon>Insecta</taxon>
        <taxon>Pterygota</taxon>
        <taxon>Neoptera</taxon>
        <taxon>Endopterygota</taxon>
        <taxon>Coleoptera</taxon>
        <taxon>Polyphaga</taxon>
        <taxon>Elateriformia</taxon>
        <taxon>Elateroidea</taxon>
        <taxon>Elateridae</taxon>
        <taxon>Agrypninae</taxon>
        <taxon>Pyrophorini</taxon>
        <taxon>Ignelater</taxon>
    </lineage>
</organism>
<keyword evidence="2" id="KW-1185">Reference proteome</keyword>
<evidence type="ECO:0000313" key="2">
    <source>
        <dbReference type="Proteomes" id="UP000801492"/>
    </source>
</evidence>
<reference evidence="1" key="1">
    <citation type="submission" date="2019-08" db="EMBL/GenBank/DDBJ databases">
        <title>The genome of the North American firefly Photinus pyralis.</title>
        <authorList>
            <consortium name="Photinus pyralis genome working group"/>
            <person name="Fallon T.R."/>
            <person name="Sander Lower S.E."/>
            <person name="Weng J.-K."/>
        </authorList>
    </citation>
    <scope>NUCLEOTIDE SEQUENCE</scope>
    <source>
        <strain evidence="1">TRF0915ILg1</strain>
        <tissue evidence="1">Whole body</tissue>
    </source>
</reference>
<dbReference type="OrthoDB" id="6430887at2759"/>
<dbReference type="AlphaFoldDB" id="A0A8K0CMS8"/>
<evidence type="ECO:0000313" key="1">
    <source>
        <dbReference type="EMBL" id="KAF2886942.1"/>
    </source>
</evidence>
<protein>
    <submittedName>
        <fullName evidence="1">Uncharacterized protein</fullName>
    </submittedName>
</protein>